<dbReference type="InterPro" id="IPR008490">
    <property type="entry name" value="Transposase_InsH_N"/>
</dbReference>
<comment type="caution">
    <text evidence="3">The sequence shown here is derived from an EMBL/GenBank/DDBJ whole genome shotgun (WGS) entry which is preliminary data.</text>
</comment>
<evidence type="ECO:0000259" key="1">
    <source>
        <dbReference type="Pfam" id="PF05598"/>
    </source>
</evidence>
<dbReference type="EMBL" id="DSVL01000090">
    <property type="protein sequence ID" value="HFH28476.1"/>
    <property type="molecule type" value="Genomic_DNA"/>
</dbReference>
<accession>A0A7C3E8F5</accession>
<protein>
    <submittedName>
        <fullName evidence="3">IS1182 family transposase</fullName>
    </submittedName>
</protein>
<dbReference type="NCBIfam" id="NF033551">
    <property type="entry name" value="transpos_IS1182"/>
    <property type="match status" value="1"/>
</dbReference>
<dbReference type="Pfam" id="PF05598">
    <property type="entry name" value="DUF772"/>
    <property type="match status" value="1"/>
</dbReference>
<evidence type="ECO:0000313" key="3">
    <source>
        <dbReference type="EMBL" id="HFH28476.1"/>
    </source>
</evidence>
<dbReference type="PANTHER" id="PTHR33408:SF2">
    <property type="entry name" value="TRANSPOSASE DDE DOMAIN-CONTAINING PROTEIN"/>
    <property type="match status" value="1"/>
</dbReference>
<dbReference type="InterPro" id="IPR025668">
    <property type="entry name" value="Tnp_DDE_dom"/>
</dbReference>
<dbReference type="InterPro" id="IPR047629">
    <property type="entry name" value="IS1182_transpos"/>
</dbReference>
<dbReference type="AlphaFoldDB" id="A0A7C3E8F5"/>
<organism evidence="3">
    <name type="scientific">Gracilinema caldarium</name>
    <dbReference type="NCBI Taxonomy" id="215591"/>
    <lineage>
        <taxon>Bacteria</taxon>
        <taxon>Pseudomonadati</taxon>
        <taxon>Spirochaetota</taxon>
        <taxon>Spirochaetia</taxon>
        <taxon>Spirochaetales</taxon>
        <taxon>Breznakiellaceae</taxon>
        <taxon>Gracilinema</taxon>
    </lineage>
</organism>
<gene>
    <name evidence="3" type="ORF">ENS59_03055</name>
</gene>
<evidence type="ECO:0000259" key="2">
    <source>
        <dbReference type="Pfam" id="PF13751"/>
    </source>
</evidence>
<sequence length="522" mass="60327">MTRLSTNHTIRLNNGSYPPSVDELIPANHLVRVVSRTIDEMDLTPLLRTYSKGGGASRFHPIMLFKVFVYGYMTRVYSSRMLAKAMRENVMFMWLSGGQRPDFRTLNMFRSSRLKAVMDEVFMATVKLLAAKGYVKLENYFVDGTKIESAANKYSFVWKRGIDTNERKLDEKLRAFIIEVDRVAQNENVEYGDRDLEEMGEQTTFTAEDVAELAAVLNERLSKLESQGAGEDVKKLKKDVKQVVSDFLPRKRKYEAQRAILGERNSFSKTDHDATFMRMKEDHFKNGQLKPGYNVQIGTENGFVLGYDIFPNPTDTRTLKPHLENMRYRFGKLPLRVIADAGYGSQENYAYLEKNNIDAIVKDGTFHRAGKRSWRKNPFNTEQWPYDAATDSYSCPEGRSLTYVRTVRRETDGGYAQDLRIYTSESCEGCSRRDRCTRSQGNRTIQRNEELRRLREKAHARLLSEDGKILRKRRAVEVETVFGQVKGNQAFRRFHLRGTRKVSVEWGLLMIGYNIKRTCLQV</sequence>
<dbReference type="PANTHER" id="PTHR33408">
    <property type="entry name" value="TRANSPOSASE"/>
    <property type="match status" value="1"/>
</dbReference>
<reference evidence="3" key="1">
    <citation type="journal article" date="2020" name="mSystems">
        <title>Genome- and Community-Level Interaction Insights into Carbon Utilization and Element Cycling Functions of Hydrothermarchaeota in Hydrothermal Sediment.</title>
        <authorList>
            <person name="Zhou Z."/>
            <person name="Liu Y."/>
            <person name="Xu W."/>
            <person name="Pan J."/>
            <person name="Luo Z.H."/>
            <person name="Li M."/>
        </authorList>
    </citation>
    <scope>NUCLEOTIDE SEQUENCE [LARGE SCALE GENOMIC DNA]</scope>
    <source>
        <strain evidence="3">SpSt-503</strain>
    </source>
</reference>
<dbReference type="Pfam" id="PF13751">
    <property type="entry name" value="DDE_Tnp_1_6"/>
    <property type="match status" value="1"/>
</dbReference>
<proteinExistence type="predicted"/>
<feature type="domain" description="Transposase DDE" evidence="2">
    <location>
        <begin position="394"/>
        <end position="518"/>
    </location>
</feature>
<name>A0A7C3E8F5_9SPIR</name>
<feature type="domain" description="Transposase InsH N-terminal" evidence="1">
    <location>
        <begin position="20"/>
        <end position="111"/>
    </location>
</feature>